<evidence type="ECO:0000256" key="1">
    <source>
        <dbReference type="SAM" id="Coils"/>
    </source>
</evidence>
<keyword evidence="4" id="KW-1185">Reference proteome</keyword>
<evidence type="ECO:0000313" key="4">
    <source>
        <dbReference type="Proteomes" id="UP000005408"/>
    </source>
</evidence>
<organism evidence="3 4">
    <name type="scientific">Magallana gigas</name>
    <name type="common">Pacific oyster</name>
    <name type="synonym">Crassostrea gigas</name>
    <dbReference type="NCBI Taxonomy" id="29159"/>
    <lineage>
        <taxon>Eukaryota</taxon>
        <taxon>Metazoa</taxon>
        <taxon>Spiralia</taxon>
        <taxon>Lophotrochozoa</taxon>
        <taxon>Mollusca</taxon>
        <taxon>Bivalvia</taxon>
        <taxon>Autobranchia</taxon>
        <taxon>Pteriomorphia</taxon>
        <taxon>Ostreida</taxon>
        <taxon>Ostreoidea</taxon>
        <taxon>Ostreidae</taxon>
        <taxon>Magallana</taxon>
    </lineage>
</organism>
<feature type="compositionally biased region" description="Acidic residues" evidence="2">
    <location>
        <begin position="47"/>
        <end position="69"/>
    </location>
</feature>
<dbReference type="PANTHER" id="PTHR32337">
    <property type="entry name" value="NUCLEOLAR PROTEIN 7"/>
    <property type="match status" value="1"/>
</dbReference>
<feature type="region of interest" description="Disordered" evidence="2">
    <location>
        <begin position="1"/>
        <end position="81"/>
    </location>
</feature>
<evidence type="ECO:0000256" key="2">
    <source>
        <dbReference type="SAM" id="MobiDB-lite"/>
    </source>
</evidence>
<proteinExistence type="predicted"/>
<protein>
    <submittedName>
        <fullName evidence="3">Uncharacterized protein</fullName>
    </submittedName>
</protein>
<dbReference type="Proteomes" id="UP000005408">
    <property type="component" value="Unassembled WGS sequence"/>
</dbReference>
<name>A0A8W8MQU7_MAGGI</name>
<dbReference type="AlphaFoldDB" id="A0A8W8MQU7"/>
<feature type="compositionally biased region" description="Basic and acidic residues" evidence="2">
    <location>
        <begin position="149"/>
        <end position="159"/>
    </location>
</feature>
<dbReference type="EnsemblMetazoa" id="G34692.2">
    <property type="protein sequence ID" value="G34692.2:cds"/>
    <property type="gene ID" value="G34692"/>
</dbReference>
<feature type="coiled-coil region" evidence="1">
    <location>
        <begin position="82"/>
        <end position="116"/>
    </location>
</feature>
<feature type="compositionally biased region" description="Acidic residues" evidence="2">
    <location>
        <begin position="22"/>
        <end position="36"/>
    </location>
</feature>
<accession>A0A8W8MQU7</accession>
<sequence length="241" mass="27971">MFRRRKARELTEQYDSVLFPENESDSDESSIEDNEDITLSKRRVPQDDDEEDEEVVLEEEGEEDDDEVPEAVSFSSGREAALQQMKTALQQIGQNKQKLKDKRRQIDEQFKIQKQKKLEALAKKRLSEDFFDDLPDSVPKSNVLKRKAAKEEESKQEKNSEDEESFADTEEDFDVGDDFIPLDNRLGGVCVEKIKETKKKVLSSIEKAKLFKQQRLYGGKIPRMTNDNLISVKGKRKARYK</sequence>
<keyword evidence="1" id="KW-0175">Coiled coil</keyword>
<dbReference type="PANTHER" id="PTHR32337:SF2">
    <property type="entry name" value="NUCLEOLAR PROTEIN 7"/>
    <property type="match status" value="1"/>
</dbReference>
<feature type="region of interest" description="Disordered" evidence="2">
    <location>
        <begin position="131"/>
        <end position="176"/>
    </location>
</feature>
<reference evidence="3" key="1">
    <citation type="submission" date="2022-08" db="UniProtKB">
        <authorList>
            <consortium name="EnsemblMetazoa"/>
        </authorList>
    </citation>
    <scope>IDENTIFICATION</scope>
    <source>
        <strain evidence="3">05x7-T-G4-1.051#20</strain>
    </source>
</reference>
<dbReference type="EnsemblMetazoa" id="G34692.3">
    <property type="protein sequence ID" value="G34692.3:cds"/>
    <property type="gene ID" value="G34692"/>
</dbReference>
<dbReference type="GO" id="GO:0003723">
    <property type="term" value="F:RNA binding"/>
    <property type="evidence" value="ECO:0007669"/>
    <property type="project" value="TreeGrafter"/>
</dbReference>
<feature type="compositionally biased region" description="Acidic residues" evidence="2">
    <location>
        <begin position="160"/>
        <end position="176"/>
    </location>
</feature>
<dbReference type="GO" id="GO:0005730">
    <property type="term" value="C:nucleolus"/>
    <property type="evidence" value="ECO:0007669"/>
    <property type="project" value="TreeGrafter"/>
</dbReference>
<evidence type="ECO:0000313" key="3">
    <source>
        <dbReference type="EnsemblMetazoa" id="G34692.3:cds"/>
    </source>
</evidence>
<dbReference type="EnsemblMetazoa" id="G34692.1">
    <property type="protein sequence ID" value="G34692.1:cds"/>
    <property type="gene ID" value="G34692"/>
</dbReference>